<comment type="caution">
    <text evidence="2">The sequence shown here is derived from an EMBL/GenBank/DDBJ whole genome shotgun (WGS) entry which is preliminary data.</text>
</comment>
<name>A0A8S2V2W2_9BILA</name>
<evidence type="ECO:0000256" key="1">
    <source>
        <dbReference type="SAM" id="MobiDB-lite"/>
    </source>
</evidence>
<feature type="non-terminal residue" evidence="2">
    <location>
        <position position="76"/>
    </location>
</feature>
<accession>A0A8S2V2W2</accession>
<gene>
    <name evidence="2" type="ORF">GIL414_LOCUS28732</name>
</gene>
<feature type="non-terminal residue" evidence="2">
    <location>
        <position position="1"/>
    </location>
</feature>
<reference evidence="2" key="1">
    <citation type="submission" date="2021-02" db="EMBL/GenBank/DDBJ databases">
        <authorList>
            <person name="Nowell W R."/>
        </authorList>
    </citation>
    <scope>NUCLEOTIDE SEQUENCE</scope>
</reference>
<proteinExistence type="predicted"/>
<dbReference type="Proteomes" id="UP000681720">
    <property type="component" value="Unassembled WGS sequence"/>
</dbReference>
<dbReference type="AlphaFoldDB" id="A0A8S2V2W2"/>
<feature type="compositionally biased region" description="Basic and acidic residues" evidence="1">
    <location>
        <begin position="21"/>
        <end position="35"/>
    </location>
</feature>
<protein>
    <submittedName>
        <fullName evidence="2">Uncharacterized protein</fullName>
    </submittedName>
</protein>
<evidence type="ECO:0000313" key="3">
    <source>
        <dbReference type="Proteomes" id="UP000681720"/>
    </source>
</evidence>
<feature type="region of interest" description="Disordered" evidence="1">
    <location>
        <begin position="21"/>
        <end position="41"/>
    </location>
</feature>
<dbReference type="EMBL" id="CAJOBJ010049841">
    <property type="protein sequence ID" value="CAF4368451.1"/>
    <property type="molecule type" value="Genomic_DNA"/>
</dbReference>
<evidence type="ECO:0000313" key="2">
    <source>
        <dbReference type="EMBL" id="CAF4368451.1"/>
    </source>
</evidence>
<organism evidence="2 3">
    <name type="scientific">Rotaria magnacalcarata</name>
    <dbReference type="NCBI Taxonomy" id="392030"/>
    <lineage>
        <taxon>Eukaryota</taxon>
        <taxon>Metazoa</taxon>
        <taxon>Spiralia</taxon>
        <taxon>Gnathifera</taxon>
        <taxon>Rotifera</taxon>
        <taxon>Eurotatoria</taxon>
        <taxon>Bdelloidea</taxon>
        <taxon>Philodinida</taxon>
        <taxon>Philodinidae</taxon>
        <taxon>Rotaria</taxon>
    </lineage>
</organism>
<sequence>TIRTYSLYDVQDRIDYFEKKKLTDDHENNSKEKTVSHPSLATSSETLQSVIANTLQQTFFNHESYGSALSRTMMNS</sequence>